<proteinExistence type="predicted"/>
<dbReference type="Proteomes" id="UP000001882">
    <property type="component" value="Chromosome"/>
</dbReference>
<dbReference type="PANTHER" id="PTHR36437">
    <property type="entry name" value="GLYOXALASE/BLEOMYCIN RESISTANCE PROTEIN/DIOXYGENASE"/>
    <property type="match status" value="1"/>
</dbReference>
<sequence length="136" mass="15026">MIERLTHVTVLVRDSDEALKFYTEKLGFEKVEDSKMPTGDRWLTVRPKGGDVQIVLQQPGAATFGEEGAKEMLRRVGQGTTWAFKVDDCQGTCDELVKKGVKILSSPQDFGFAVEAIFADLYGNAYILMQPPAGPK</sequence>
<dbReference type="PROSITE" id="PS51819">
    <property type="entry name" value="VOC"/>
    <property type="match status" value="1"/>
</dbReference>
<dbReference type="GeneID" id="8680199"/>
<dbReference type="RefSeq" id="WP_012898780.1">
    <property type="nucleotide sequence ID" value="NC_013665.1"/>
</dbReference>
<organism evidence="2 3">
    <name type="scientific">Methanocella paludicola (strain DSM 17711 / JCM 13418 / NBRC 101707 / SANAE)</name>
    <dbReference type="NCBI Taxonomy" id="304371"/>
    <lineage>
        <taxon>Archaea</taxon>
        <taxon>Methanobacteriati</taxon>
        <taxon>Methanobacteriota</taxon>
        <taxon>Stenosarchaea group</taxon>
        <taxon>Methanomicrobia</taxon>
        <taxon>Methanocellales</taxon>
        <taxon>Methanocellaceae</taxon>
        <taxon>Methanocella</taxon>
    </lineage>
</organism>
<dbReference type="InParanoid" id="D1YUH8"/>
<evidence type="ECO:0000313" key="2">
    <source>
        <dbReference type="EMBL" id="BAI60100.1"/>
    </source>
</evidence>
<gene>
    <name evidence="2" type="ordered locus">MCP_0028</name>
</gene>
<dbReference type="PANTHER" id="PTHR36437:SF2">
    <property type="entry name" value="GLYOXALASE_BLEOMYCIN RESISTANCE PROTEIN_DIOXYGENASE"/>
    <property type="match status" value="1"/>
</dbReference>
<feature type="domain" description="VOC" evidence="1">
    <location>
        <begin position="4"/>
        <end position="131"/>
    </location>
</feature>
<reference evidence="2 3" key="1">
    <citation type="journal article" date="2007" name="Appl. Environ. Microbiol.">
        <title>Isolation of key methanogens for global methane emission from rice paddy fields: a novel isolate affiliated with the clone cluster rice cluster I.</title>
        <authorList>
            <person name="Sakai S."/>
            <person name="Imachi H."/>
            <person name="Sekiguchi Y."/>
            <person name="Ohashi A."/>
            <person name="Harada H."/>
            <person name="Kamagata Y."/>
        </authorList>
    </citation>
    <scope>NUCLEOTIDE SEQUENCE [LARGE SCALE GENOMIC DNA]</scope>
    <source>
        <strain evidence="3">DSM 17711 / JCM 13418 / NBRC 101707 / SANAE</strain>
    </source>
</reference>
<accession>D1YUH8</accession>
<dbReference type="EMBL" id="AP011532">
    <property type="protein sequence ID" value="BAI60100.1"/>
    <property type="molecule type" value="Genomic_DNA"/>
</dbReference>
<reference evidence="3" key="3">
    <citation type="journal article" date="2011" name="PLoS ONE">
        <title>Genome sequence of a mesophilic hydrogenotrophic methanogen Methanocella paludicola, the first cultivated representative of the order Methanocellales.</title>
        <authorList>
            <person name="Sakai S."/>
            <person name="Takaki Y."/>
            <person name="Shimamura S."/>
            <person name="Sekine M."/>
            <person name="Tajima T."/>
            <person name="Kosugi H."/>
            <person name="Ichikawa N."/>
            <person name="Tasumi E."/>
            <person name="Hiraki A.T."/>
            <person name="Shimizu A."/>
            <person name="Kato Y."/>
            <person name="Nishiko R."/>
            <person name="Mori K."/>
            <person name="Fujita N."/>
            <person name="Imachi H."/>
            <person name="Takai K."/>
        </authorList>
    </citation>
    <scope>NUCLEOTIDE SEQUENCE [LARGE SCALE GENOMIC DNA]</scope>
    <source>
        <strain evidence="3">DSM 17711 / JCM 13418 / NBRC 101707 / SANAE</strain>
    </source>
</reference>
<dbReference type="InterPro" id="IPR029068">
    <property type="entry name" value="Glyas_Bleomycin-R_OHBP_Dase"/>
</dbReference>
<dbReference type="eggNOG" id="arCOG02708">
    <property type="taxonomic scope" value="Archaea"/>
</dbReference>
<dbReference type="Gene3D" id="3.10.180.10">
    <property type="entry name" value="2,3-Dihydroxybiphenyl 1,2-Dioxygenase, domain 1"/>
    <property type="match status" value="1"/>
</dbReference>
<dbReference type="OrthoDB" id="358887at2157"/>
<dbReference type="InterPro" id="IPR037523">
    <property type="entry name" value="VOC_core"/>
</dbReference>
<name>D1YUH8_METPS</name>
<dbReference type="STRING" id="304371.MCP_0028"/>
<protein>
    <submittedName>
        <fullName evidence="2">Glyoxalase family protein</fullName>
    </submittedName>
</protein>
<dbReference type="Pfam" id="PF00903">
    <property type="entry name" value="Glyoxalase"/>
    <property type="match status" value="1"/>
</dbReference>
<evidence type="ECO:0000313" key="3">
    <source>
        <dbReference type="Proteomes" id="UP000001882"/>
    </source>
</evidence>
<evidence type="ECO:0000259" key="1">
    <source>
        <dbReference type="PROSITE" id="PS51819"/>
    </source>
</evidence>
<keyword evidence="3" id="KW-1185">Reference proteome</keyword>
<dbReference type="AlphaFoldDB" id="D1YUH8"/>
<reference evidence="2 3" key="2">
    <citation type="journal article" date="2008" name="Int. J. Syst. Evol. Microbiol.">
        <title>Methanocella paludicola gen. nov., sp. nov., a methane-producing archaeon, the first isolate of the lineage 'Rice Cluster I', and proposal of the new archaeal order Methanocellales ord. nov.</title>
        <authorList>
            <person name="Sakai S."/>
            <person name="Imachi H."/>
            <person name="Hanada S."/>
            <person name="Ohashi A."/>
            <person name="Harada H."/>
            <person name="Kamagata Y."/>
        </authorList>
    </citation>
    <scope>NUCLEOTIDE SEQUENCE [LARGE SCALE GENOMIC DNA]</scope>
    <source>
        <strain evidence="3">DSM 17711 / JCM 13418 / NBRC 101707 / SANAE</strain>
    </source>
</reference>
<dbReference type="KEGG" id="mpd:MCP_0028"/>
<dbReference type="SUPFAM" id="SSF54593">
    <property type="entry name" value="Glyoxalase/Bleomycin resistance protein/Dihydroxybiphenyl dioxygenase"/>
    <property type="match status" value="1"/>
</dbReference>
<dbReference type="InterPro" id="IPR004360">
    <property type="entry name" value="Glyas_Fos-R_dOase_dom"/>
</dbReference>